<dbReference type="RefSeq" id="XP_031925980.1">
    <property type="nucleotide sequence ID" value="XM_032070598.1"/>
</dbReference>
<name>A0A5N7A122_9EURO</name>
<dbReference type="EMBL" id="ML737690">
    <property type="protein sequence ID" value="KAE8362899.1"/>
    <property type="molecule type" value="Genomic_DNA"/>
</dbReference>
<dbReference type="Proteomes" id="UP000326268">
    <property type="component" value="Unassembled WGS sequence"/>
</dbReference>
<dbReference type="OrthoDB" id="5343383at2759"/>
<dbReference type="AlphaFoldDB" id="A0A5N7A122"/>
<gene>
    <name evidence="1" type="ORF">BDV27DRAFT_146575</name>
</gene>
<evidence type="ECO:0000313" key="1">
    <source>
        <dbReference type="EMBL" id="KAE8362899.1"/>
    </source>
</evidence>
<protein>
    <submittedName>
        <fullName evidence="1">Uncharacterized protein</fullName>
    </submittedName>
</protein>
<keyword evidence="2" id="KW-1185">Reference proteome</keyword>
<accession>A0A5N7A122</accession>
<proteinExistence type="predicted"/>
<organism evidence="1 2">
    <name type="scientific">Aspergillus caelatus</name>
    <dbReference type="NCBI Taxonomy" id="61420"/>
    <lineage>
        <taxon>Eukaryota</taxon>
        <taxon>Fungi</taxon>
        <taxon>Dikarya</taxon>
        <taxon>Ascomycota</taxon>
        <taxon>Pezizomycotina</taxon>
        <taxon>Eurotiomycetes</taxon>
        <taxon>Eurotiomycetidae</taxon>
        <taxon>Eurotiales</taxon>
        <taxon>Aspergillaceae</taxon>
        <taxon>Aspergillus</taxon>
        <taxon>Aspergillus subgen. Circumdati</taxon>
    </lineage>
</organism>
<dbReference type="GeneID" id="43655044"/>
<reference evidence="1 2" key="1">
    <citation type="submission" date="2019-04" db="EMBL/GenBank/DDBJ databases">
        <title>Friends and foes A comparative genomics studyof 23 Aspergillus species from section Flavi.</title>
        <authorList>
            <consortium name="DOE Joint Genome Institute"/>
            <person name="Kjaerbolling I."/>
            <person name="Vesth T."/>
            <person name="Frisvad J.C."/>
            <person name="Nybo J.L."/>
            <person name="Theobald S."/>
            <person name="Kildgaard S."/>
            <person name="Isbrandt T."/>
            <person name="Kuo A."/>
            <person name="Sato A."/>
            <person name="Lyhne E.K."/>
            <person name="Kogle M.E."/>
            <person name="Wiebenga A."/>
            <person name="Kun R.S."/>
            <person name="Lubbers R.J."/>
            <person name="Makela M.R."/>
            <person name="Barry K."/>
            <person name="Chovatia M."/>
            <person name="Clum A."/>
            <person name="Daum C."/>
            <person name="Haridas S."/>
            <person name="He G."/>
            <person name="LaButti K."/>
            <person name="Lipzen A."/>
            <person name="Mondo S."/>
            <person name="Riley R."/>
            <person name="Salamov A."/>
            <person name="Simmons B.A."/>
            <person name="Magnuson J.K."/>
            <person name="Henrissat B."/>
            <person name="Mortensen U.H."/>
            <person name="Larsen T.O."/>
            <person name="Devries R.P."/>
            <person name="Grigoriev I.V."/>
            <person name="Machida M."/>
            <person name="Baker S.E."/>
            <person name="Andersen M.R."/>
        </authorList>
    </citation>
    <scope>NUCLEOTIDE SEQUENCE [LARGE SCALE GENOMIC DNA]</scope>
    <source>
        <strain evidence="1 2">CBS 763.97</strain>
    </source>
</reference>
<evidence type="ECO:0000313" key="2">
    <source>
        <dbReference type="Proteomes" id="UP000326268"/>
    </source>
</evidence>
<sequence>MVITIHWNLIIECPTARVKDDSAADLGRLGHIPYNEDTIVNVISDIYRIYLQLNYIFPTDVVWPSQEGHVINEALCEELHLDSAVISIMKRLPYFRASELAADIPFTSLSRAFVYLEDDEIRDGRDPDRFQDEGLRLGFLLPQEIALDCSTNKGIYLILDTKENTIRVWDPNDRLAGDDEENNYRNHPHHAPTYLSSHLTRTKNMRALVDKPHYSDMYLRLKRLLQEQYGWPYDFQETEWKALSSLY</sequence>